<dbReference type="Gramene" id="SIN_1018574.t">
    <property type="protein sequence ID" value="SIN_1018574.t.cds1"/>
    <property type="gene ID" value="SIN_1018574"/>
</dbReference>
<dbReference type="RefSeq" id="XP_020549851.1">
    <property type="nucleotide sequence ID" value="XM_020694192.1"/>
</dbReference>
<evidence type="ECO:0000313" key="1">
    <source>
        <dbReference type="Proteomes" id="UP000504604"/>
    </source>
</evidence>
<dbReference type="KEGG" id="sind:110012086"/>
<proteinExistence type="predicted"/>
<dbReference type="OrthoDB" id="911704at2759"/>
<name>A0A8M8V180_SESIN</name>
<dbReference type="PANTHER" id="PTHR11439">
    <property type="entry name" value="GAG-POL-RELATED RETROTRANSPOSON"/>
    <property type="match status" value="1"/>
</dbReference>
<keyword evidence="1" id="KW-1185">Reference proteome</keyword>
<dbReference type="CDD" id="cd09272">
    <property type="entry name" value="RNase_HI_RT_Ty1"/>
    <property type="match status" value="1"/>
</dbReference>
<dbReference type="Proteomes" id="UP000504604">
    <property type="component" value="Linkage group LG6"/>
</dbReference>
<reference evidence="2" key="1">
    <citation type="submission" date="2025-08" db="UniProtKB">
        <authorList>
            <consortium name="RefSeq"/>
        </authorList>
    </citation>
    <scope>IDENTIFICATION</scope>
</reference>
<accession>A0A8M8V180</accession>
<dbReference type="PANTHER" id="PTHR11439:SF465">
    <property type="entry name" value="REVERSE TRANSCRIPTASE TY1_COPIA-TYPE DOMAIN-CONTAINING PROTEIN"/>
    <property type="match status" value="1"/>
</dbReference>
<dbReference type="GeneID" id="110012086"/>
<dbReference type="AlphaFoldDB" id="A0A8M8V180"/>
<organism evidence="1 2">
    <name type="scientific">Sesamum indicum</name>
    <name type="common">Oriental sesame</name>
    <name type="synonym">Sesamum orientale</name>
    <dbReference type="NCBI Taxonomy" id="4182"/>
    <lineage>
        <taxon>Eukaryota</taxon>
        <taxon>Viridiplantae</taxon>
        <taxon>Streptophyta</taxon>
        <taxon>Embryophyta</taxon>
        <taxon>Tracheophyta</taxon>
        <taxon>Spermatophyta</taxon>
        <taxon>Magnoliopsida</taxon>
        <taxon>eudicotyledons</taxon>
        <taxon>Gunneridae</taxon>
        <taxon>Pentapetalae</taxon>
        <taxon>asterids</taxon>
        <taxon>lamiids</taxon>
        <taxon>Lamiales</taxon>
        <taxon>Pedaliaceae</taxon>
        <taxon>Sesamum</taxon>
    </lineage>
</organism>
<gene>
    <name evidence="2" type="primary">LOC110012086</name>
</gene>
<sequence>MANPESYRRLLGRLLCLGFTSPELCHAKQQLSQFMQSPCKTHWDSALHLVHYLKGTIDRGLHFAANDNFTITAYSDADWASCKDTRRSLTGYCIFLGTSLISWKTKKQTTVSRSSVEAEYRSMSTTT</sequence>
<protein>
    <submittedName>
        <fullName evidence="2">Uncharacterized protein LOC110012086</fullName>
    </submittedName>
</protein>
<evidence type="ECO:0000313" key="2">
    <source>
        <dbReference type="RefSeq" id="XP_020549851.1"/>
    </source>
</evidence>